<accession>A0A1Q6R4Y0</accession>
<feature type="transmembrane region" description="Helical" evidence="2">
    <location>
        <begin position="447"/>
        <end position="467"/>
    </location>
</feature>
<feature type="signal peptide" evidence="3">
    <location>
        <begin position="1"/>
        <end position="25"/>
    </location>
</feature>
<keyword evidence="2" id="KW-0812">Transmembrane</keyword>
<dbReference type="STRING" id="626940.BHW43_06155"/>
<dbReference type="Proteomes" id="UP000186777">
    <property type="component" value="Unassembled WGS sequence"/>
</dbReference>
<evidence type="ECO:0000313" key="5">
    <source>
        <dbReference type="Proteomes" id="UP000186777"/>
    </source>
</evidence>
<name>A0A1Q6R4Y0_9FIRM</name>
<reference evidence="4 5" key="1">
    <citation type="journal article" date="2016" name="Nat. Biotechnol.">
        <title>Measurement of bacterial replication rates in microbial communities.</title>
        <authorList>
            <person name="Brown C.T."/>
            <person name="Olm M.R."/>
            <person name="Thomas B.C."/>
            <person name="Banfield J.F."/>
        </authorList>
    </citation>
    <scope>NUCLEOTIDE SEQUENCE [LARGE SCALE GENOMIC DNA]</scope>
    <source>
        <strain evidence="4">46_33</strain>
    </source>
</reference>
<dbReference type="EMBL" id="MNTG01000030">
    <property type="protein sequence ID" value="OLA37407.1"/>
    <property type="molecule type" value="Genomic_DNA"/>
</dbReference>
<evidence type="ECO:0000313" key="4">
    <source>
        <dbReference type="EMBL" id="OLA37407.1"/>
    </source>
</evidence>
<dbReference type="Gene3D" id="2.60.40.1080">
    <property type="match status" value="1"/>
</dbReference>
<dbReference type="NCBIfam" id="TIGR01167">
    <property type="entry name" value="LPXTG_anchor"/>
    <property type="match status" value="1"/>
</dbReference>
<feature type="region of interest" description="Disordered" evidence="1">
    <location>
        <begin position="239"/>
        <end position="268"/>
    </location>
</feature>
<evidence type="ECO:0000256" key="2">
    <source>
        <dbReference type="SAM" id="Phobius"/>
    </source>
</evidence>
<keyword evidence="2" id="KW-1133">Transmembrane helix</keyword>
<evidence type="ECO:0008006" key="6">
    <source>
        <dbReference type="Google" id="ProtNLM"/>
    </source>
</evidence>
<evidence type="ECO:0000256" key="1">
    <source>
        <dbReference type="SAM" id="MobiDB-lite"/>
    </source>
</evidence>
<protein>
    <recommendedName>
        <fullName evidence="6">BIG2 domain-containing protein</fullName>
    </recommendedName>
</protein>
<organism evidence="4 5">
    <name type="scientific">Phascolarctobacterium succinatutens</name>
    <dbReference type="NCBI Taxonomy" id="626940"/>
    <lineage>
        <taxon>Bacteria</taxon>
        <taxon>Bacillati</taxon>
        <taxon>Bacillota</taxon>
        <taxon>Negativicutes</taxon>
        <taxon>Acidaminococcales</taxon>
        <taxon>Acidaminococcaceae</taxon>
        <taxon>Phascolarctobacterium</taxon>
    </lineage>
</organism>
<dbReference type="RefSeq" id="WP_303679909.1">
    <property type="nucleotide sequence ID" value="NZ_MNTG01000030.1"/>
</dbReference>
<keyword evidence="2" id="KW-0472">Membrane</keyword>
<feature type="compositionally biased region" description="Acidic residues" evidence="1">
    <location>
        <begin position="249"/>
        <end position="258"/>
    </location>
</feature>
<comment type="caution">
    <text evidence="4">The sequence shown here is derived from an EMBL/GenBank/DDBJ whole genome shotgun (WGS) entry which is preliminary data.</text>
</comment>
<dbReference type="AlphaFoldDB" id="A0A1Q6R4Y0"/>
<gene>
    <name evidence="4" type="ORF">BHW43_06155</name>
</gene>
<keyword evidence="3" id="KW-0732">Signal</keyword>
<evidence type="ECO:0000256" key="3">
    <source>
        <dbReference type="SAM" id="SignalP"/>
    </source>
</evidence>
<feature type="chain" id="PRO_5038380438" description="BIG2 domain-containing protein" evidence="3">
    <location>
        <begin position="26"/>
        <end position="472"/>
    </location>
</feature>
<proteinExistence type="predicted"/>
<sequence>MKEKMMRIIVAVMLTLLLCSLTLLAGAASKNDWKNTAGCYVWTESSQYNNGVLNIKPMGDDKYLYELKVMRGSEEEDSAEDFVTAGVFEINEDGDGIAEVDYQNNDTVELRFVLKDKSITAYQDGPLPLDVQGEYRFNEDSFDVSEAAAAALLAGLPEKQTGLPEDVDDYKLLYAEEPVDGWFYQLTALDDEGKVIAKFLVAADLSAVYRNDKEDEVSLIYGDPINMLAAKRAPLVEEEELEGPAIESGELEGDEDAPDLPATAASELSPLVTVAPEEASLKVGERTRIVASLPGCVGYNVTDLHSSNSDIVKVDGDVQLLAVKPGTATITGKLLLEKGEKAFMTQITAYEPKLEAPNLPAHLGIDEALKLEAYVVGEADGVTPEWSVSDEKIAVIEDGKLIGKADGVVTVTAVHGEMKSQWPVAVGTAELPAAEDEEENEDDDDGFGLLTIIGGVIIIGGAAFFFLRRKRS</sequence>